<dbReference type="GO" id="GO:0034727">
    <property type="term" value="P:piecemeal microautophagy of the nucleus"/>
    <property type="evidence" value="ECO:0007669"/>
    <property type="project" value="EnsemblFungi"/>
</dbReference>
<accession>A0A1X2I4D0</accession>
<feature type="domain" description="Ubiquitin-like modifier-activating enzyme Atg7 N-terminal" evidence="9">
    <location>
        <begin position="12"/>
        <end position="312"/>
    </location>
</feature>
<dbReference type="GO" id="GO:0000045">
    <property type="term" value="P:autophagosome assembly"/>
    <property type="evidence" value="ECO:0007669"/>
    <property type="project" value="TreeGrafter"/>
</dbReference>
<dbReference type="FunFam" id="3.40.140.70:FF:000001">
    <property type="entry name" value="Ubiquitin-like modifier-activating enzyme atg7"/>
    <property type="match status" value="1"/>
</dbReference>
<proteinExistence type="inferred from homology"/>
<dbReference type="Gene3D" id="3.40.50.720">
    <property type="entry name" value="NAD(P)-binding Rossmann-like Domain"/>
    <property type="match status" value="1"/>
</dbReference>
<keyword evidence="4 7" id="KW-0653">Protein transport</keyword>
<dbReference type="GO" id="GO:0006995">
    <property type="term" value="P:cellular response to nitrogen starvation"/>
    <property type="evidence" value="ECO:0007669"/>
    <property type="project" value="TreeGrafter"/>
</dbReference>
<dbReference type="GO" id="GO:0015031">
    <property type="term" value="P:protein transport"/>
    <property type="evidence" value="ECO:0007669"/>
    <property type="project" value="UniProtKB-UniRule"/>
</dbReference>
<keyword evidence="11" id="KW-1185">Reference proteome</keyword>
<dbReference type="SUPFAM" id="SSF69572">
    <property type="entry name" value="Activating enzymes of the ubiquitin-like proteins"/>
    <property type="match status" value="1"/>
</dbReference>
<dbReference type="Gene3D" id="3.40.140.70">
    <property type="entry name" value="Ubiquitin-like modifier-activating enzyme ATG7 N-terminal domain"/>
    <property type="match status" value="1"/>
</dbReference>
<feature type="domain" description="THIF-type NAD/FAD binding fold" evidence="8">
    <location>
        <begin position="329"/>
        <end position="557"/>
    </location>
</feature>
<dbReference type="CDD" id="cd01486">
    <property type="entry name" value="Apg7"/>
    <property type="match status" value="1"/>
</dbReference>
<dbReference type="Proteomes" id="UP000193560">
    <property type="component" value="Unassembled WGS sequence"/>
</dbReference>
<feature type="active site" description="Glycyl thioester intermediate" evidence="6">
    <location>
        <position position="527"/>
    </location>
</feature>
<comment type="subcellular location">
    <subcellularLocation>
        <location evidence="7">Cytoplasm</location>
    </subcellularLocation>
    <subcellularLocation>
        <location evidence="7">Preautophagosomal structure</location>
    </subcellularLocation>
</comment>
<dbReference type="InterPro" id="IPR042522">
    <property type="entry name" value="Atg7_N_1"/>
</dbReference>
<dbReference type="InterPro" id="IPR035985">
    <property type="entry name" value="Ubiquitin-activating_enz"/>
</dbReference>
<dbReference type="PANTHER" id="PTHR10953:SF3">
    <property type="entry name" value="UBIQUITIN-LIKE MODIFIER-ACTIVATING ENZYME ATG7"/>
    <property type="match status" value="1"/>
</dbReference>
<dbReference type="Gene3D" id="3.40.140.100">
    <property type="entry name" value="Ubiquitin-like modifier-activating enzyme ATG7 C-terminal domain"/>
    <property type="match status" value="1"/>
</dbReference>
<evidence type="ECO:0000256" key="2">
    <source>
        <dbReference type="ARBA" id="ARBA00017647"/>
    </source>
</evidence>
<dbReference type="InterPro" id="IPR000594">
    <property type="entry name" value="ThiF_NAD_FAD-bd"/>
</dbReference>
<sequence>MNNTTTDTHTLLQFSPFQSAIDASFWHAFADKKLNFIQLSQDPQAIHAYYALGSSSSSNVLPPQLCIPGQALEGNATRPSATIPCTGTLINTNTFEQFQSMDKNLLFQQTADKIWQLIQSGDPSYICRFLMLTFADLKKFKFYYWFAFPAIIPTKPWSTISNQSIHEVYSTEQITSLASSYHEAGQPSCFVIQTQSDNTLRVLPCSTTVTSTSNMITLGFADPSSSPMTPGWPLRNLLAWAHHKFKSHSFQVVCYRESPSKSDALGSIVIHTELPLDATYLTQNQTNVKSVGWERNVQGKLGPRMADLGPLMDPTRLADTSVDLNLKLMRWRVMPSLDLDKVKGTKCLLLGAGTLGCYVARSLLGWGVRHITFVDSGRVSFSNPVRQPLYTFNDCLNGGASKAETAAKSLTEIQPSMVTKGYTLSIPMPGHPTTSTDDVLDRDLQQLMDLIESHDVVFLLTDSRESRWLPSLLGARLDKLVINAALGFDTYLVMRHGPTSSSLGCYFCNDIVAPTDSLTDRTLDQQCTVTRPGLSAMAAALAVELMVTILQHKEGIYAQADTTTSQPSSVLGLVPHQIRGFLAQFNNLLIVGQGYENCTACSKKILDAFDDDPLALVKKVTNDSLVLERITGLDEMKKQSEALLDQDWALSEDDDDDNHAGGF</sequence>
<comment type="caution">
    <text evidence="10">The sequence shown here is derived from an EMBL/GenBank/DDBJ whole genome shotgun (WGS) entry which is preliminary data.</text>
</comment>
<dbReference type="Pfam" id="PF00899">
    <property type="entry name" value="ThiF"/>
    <property type="match status" value="1"/>
</dbReference>
<dbReference type="GO" id="GO:0019778">
    <property type="term" value="F:Atg12 activating enzyme activity"/>
    <property type="evidence" value="ECO:0007669"/>
    <property type="project" value="EnsemblFungi"/>
</dbReference>
<comment type="function">
    <text evidence="7">E1-like activating enzyme involved in the 2 ubiquitin-like systems required for cytoplasm to vacuole transport (Cvt) and autophagy. Activates ATG12 for its conjugation with ATG5 and ATG8 for its conjugation with phosphatidylethanolamine. Both systems are needed for the ATG8 association to Cvt vesicles and autophagosomes membranes. Autophagy is essential for maintenance of amino acid levels and protein synthesis under nitrogen starvation. Required for selective autophagic degradation of the nucleus (nucleophagy) as well as for mitophagy which contributes to regulate mitochondrial quantity and quality by eliminating the mitochondria to a basal level to fulfill cellular energy requirements and preventing excess ROS production.</text>
</comment>
<gene>
    <name evidence="10" type="ORF">BCR42DRAFT_423863</name>
</gene>
<dbReference type="NCBIfam" id="TIGR01381">
    <property type="entry name" value="E1_like_apg7"/>
    <property type="match status" value="1"/>
</dbReference>
<organism evidence="10 11">
    <name type="scientific">Absidia repens</name>
    <dbReference type="NCBI Taxonomy" id="90262"/>
    <lineage>
        <taxon>Eukaryota</taxon>
        <taxon>Fungi</taxon>
        <taxon>Fungi incertae sedis</taxon>
        <taxon>Mucoromycota</taxon>
        <taxon>Mucoromycotina</taxon>
        <taxon>Mucoromycetes</taxon>
        <taxon>Mucorales</taxon>
        <taxon>Cunninghamellaceae</taxon>
        <taxon>Absidia</taxon>
    </lineage>
</organism>
<evidence type="ECO:0000256" key="5">
    <source>
        <dbReference type="ARBA" id="ARBA00023006"/>
    </source>
</evidence>
<keyword evidence="3 7" id="KW-0813">Transport</keyword>
<evidence type="ECO:0000313" key="11">
    <source>
        <dbReference type="Proteomes" id="UP000193560"/>
    </source>
</evidence>
<dbReference type="InterPro" id="IPR042523">
    <property type="entry name" value="Atg7_N_2"/>
</dbReference>
<dbReference type="PANTHER" id="PTHR10953">
    <property type="entry name" value="UBIQUITIN-ACTIVATING ENZYME E1"/>
    <property type="match status" value="1"/>
</dbReference>
<evidence type="ECO:0000259" key="9">
    <source>
        <dbReference type="Pfam" id="PF16420"/>
    </source>
</evidence>
<protein>
    <recommendedName>
        <fullName evidence="2 7">Ubiquitin-like modifier-activating enzyme ATG7</fullName>
    </recommendedName>
    <alternativeName>
        <fullName evidence="7">Autophagy-related protein 7</fullName>
    </alternativeName>
</protein>
<comment type="subunit">
    <text evidence="7">Homodimer.</text>
</comment>
<dbReference type="GO" id="GO:0032446">
    <property type="term" value="P:protein modification by small protein conjugation"/>
    <property type="evidence" value="ECO:0007669"/>
    <property type="project" value="EnsemblFungi"/>
</dbReference>
<keyword evidence="7" id="KW-0963">Cytoplasm</keyword>
<evidence type="ECO:0000313" key="10">
    <source>
        <dbReference type="EMBL" id="ORZ09165.1"/>
    </source>
</evidence>
<evidence type="ECO:0000256" key="4">
    <source>
        <dbReference type="ARBA" id="ARBA00022927"/>
    </source>
</evidence>
<dbReference type="InterPro" id="IPR006285">
    <property type="entry name" value="Atg7"/>
</dbReference>
<dbReference type="GO" id="GO:0097632">
    <property type="term" value="C:extrinsic component of phagophore assembly site membrane"/>
    <property type="evidence" value="ECO:0007669"/>
    <property type="project" value="EnsemblFungi"/>
</dbReference>
<evidence type="ECO:0000259" key="8">
    <source>
        <dbReference type="Pfam" id="PF00899"/>
    </source>
</evidence>
<keyword evidence="7" id="KW-0833">Ubl conjugation pathway</keyword>
<dbReference type="EMBL" id="MCGE01000028">
    <property type="protein sequence ID" value="ORZ09165.1"/>
    <property type="molecule type" value="Genomic_DNA"/>
</dbReference>
<evidence type="ECO:0000256" key="3">
    <source>
        <dbReference type="ARBA" id="ARBA00022448"/>
    </source>
</evidence>
<dbReference type="OrthoDB" id="338614at2759"/>
<dbReference type="InterPro" id="IPR045886">
    <property type="entry name" value="ThiF/MoeB/HesA"/>
</dbReference>
<dbReference type="GO" id="GO:0000422">
    <property type="term" value="P:autophagy of mitochondrion"/>
    <property type="evidence" value="ECO:0007669"/>
    <property type="project" value="EnsemblFungi"/>
</dbReference>
<keyword evidence="5 7" id="KW-0072">Autophagy</keyword>
<dbReference type="GO" id="GO:0019779">
    <property type="term" value="F:Atg8 activating enzyme activity"/>
    <property type="evidence" value="ECO:0007669"/>
    <property type="project" value="EnsemblFungi"/>
</dbReference>
<reference evidence="10 11" key="1">
    <citation type="submission" date="2016-07" db="EMBL/GenBank/DDBJ databases">
        <title>Pervasive Adenine N6-methylation of Active Genes in Fungi.</title>
        <authorList>
            <consortium name="DOE Joint Genome Institute"/>
            <person name="Mondo S.J."/>
            <person name="Dannebaum R.O."/>
            <person name="Kuo R.C."/>
            <person name="Labutti K."/>
            <person name="Haridas S."/>
            <person name="Kuo A."/>
            <person name="Salamov A."/>
            <person name="Ahrendt S.R."/>
            <person name="Lipzen A."/>
            <person name="Sullivan W."/>
            <person name="Andreopoulos W.B."/>
            <person name="Clum A."/>
            <person name="Lindquist E."/>
            <person name="Daum C."/>
            <person name="Ramamoorthy G.K."/>
            <person name="Gryganskyi A."/>
            <person name="Culley D."/>
            <person name="Magnuson J.K."/>
            <person name="James T.Y."/>
            <person name="O'Malley M.A."/>
            <person name="Stajich J.E."/>
            <person name="Spatafora J.W."/>
            <person name="Visel A."/>
            <person name="Grigoriev I.V."/>
        </authorList>
    </citation>
    <scope>NUCLEOTIDE SEQUENCE [LARGE SCALE GENOMIC DNA]</scope>
    <source>
        <strain evidence="10 11">NRRL 1336</strain>
    </source>
</reference>
<dbReference type="InterPro" id="IPR032197">
    <property type="entry name" value="Atg7_N"/>
</dbReference>
<dbReference type="GO" id="GO:0005829">
    <property type="term" value="C:cytosol"/>
    <property type="evidence" value="ECO:0007669"/>
    <property type="project" value="EnsemblFungi"/>
</dbReference>
<dbReference type="STRING" id="90262.A0A1X2I4D0"/>
<dbReference type="AlphaFoldDB" id="A0A1X2I4D0"/>
<dbReference type="GO" id="GO:0042802">
    <property type="term" value="F:identical protein binding"/>
    <property type="evidence" value="ECO:0007669"/>
    <property type="project" value="EnsemblFungi"/>
</dbReference>
<comment type="similarity">
    <text evidence="1 7">Belongs to the ATG7 family.</text>
</comment>
<evidence type="ECO:0000256" key="6">
    <source>
        <dbReference type="PIRSR" id="PIRSR606285-1"/>
    </source>
</evidence>
<evidence type="ECO:0000256" key="7">
    <source>
        <dbReference type="RuleBase" id="RU366022"/>
    </source>
</evidence>
<dbReference type="Pfam" id="PF16420">
    <property type="entry name" value="ATG7_N"/>
    <property type="match status" value="1"/>
</dbReference>
<dbReference type="FunFam" id="3.40.50.720:FF:000243">
    <property type="entry name" value="Ubiquitin-like modifier-activating enzyme ATG7"/>
    <property type="match status" value="1"/>
</dbReference>
<name>A0A1X2I4D0_9FUNG</name>
<evidence type="ECO:0000256" key="1">
    <source>
        <dbReference type="ARBA" id="ARBA00010931"/>
    </source>
</evidence>